<evidence type="ECO:0000256" key="6">
    <source>
        <dbReference type="ARBA" id="ARBA00023242"/>
    </source>
</evidence>
<dbReference type="SMART" id="SM00614">
    <property type="entry name" value="ZnF_BED"/>
    <property type="match status" value="2"/>
</dbReference>
<keyword evidence="9" id="KW-1185">Reference proteome</keyword>
<dbReference type="Pfam" id="PF00096">
    <property type="entry name" value="zf-C2H2"/>
    <property type="match status" value="1"/>
</dbReference>
<keyword evidence="6" id="KW-0539">Nucleus</keyword>
<evidence type="ECO:0000313" key="9">
    <source>
        <dbReference type="Proteomes" id="UP000749559"/>
    </source>
</evidence>
<keyword evidence="5" id="KW-0862">Zinc</keyword>
<dbReference type="PROSITE" id="PS50157">
    <property type="entry name" value="ZINC_FINGER_C2H2_2"/>
    <property type="match status" value="7"/>
</dbReference>
<protein>
    <submittedName>
        <fullName evidence="8">Uncharacterized protein</fullName>
    </submittedName>
</protein>
<dbReference type="OrthoDB" id="6077919at2759"/>
<comment type="subcellular location">
    <subcellularLocation>
        <location evidence="1">Nucleus</location>
    </subcellularLocation>
</comment>
<gene>
    <name evidence="8" type="ORF">OFUS_LOCUS23364</name>
</gene>
<dbReference type="Gene3D" id="3.30.160.60">
    <property type="entry name" value="Classic Zinc Finger"/>
    <property type="match status" value="6"/>
</dbReference>
<feature type="region of interest" description="Disordered" evidence="7">
    <location>
        <begin position="183"/>
        <end position="218"/>
    </location>
</feature>
<feature type="compositionally biased region" description="Basic and acidic residues" evidence="7">
    <location>
        <begin position="126"/>
        <end position="135"/>
    </location>
</feature>
<dbReference type="GO" id="GO:0005634">
    <property type="term" value="C:nucleus"/>
    <property type="evidence" value="ECO:0007669"/>
    <property type="project" value="UniProtKB-SubCell"/>
</dbReference>
<dbReference type="SMART" id="SM00355">
    <property type="entry name" value="ZnF_C2H2"/>
    <property type="match status" value="13"/>
</dbReference>
<keyword evidence="3" id="KW-0677">Repeat</keyword>
<dbReference type="InterPro" id="IPR050888">
    <property type="entry name" value="ZnF_C2H2-type_TF"/>
</dbReference>
<dbReference type="Proteomes" id="UP000749559">
    <property type="component" value="Unassembled WGS sequence"/>
</dbReference>
<sequence>MTYINDALRGIFKEVVANKVKSCLLTQPILIVLHQKTESVVLYVRCIAEGEYDIALRCAPLDKVKTSLDITDPDIPVVVIKDDSHRIEPGGDVSCDLTSQQIQKAPDSVKTNSSSPRKRRRTTRSKKYDEFHTGSDEEDTDSKESKIRENTKPLTEPEDISCLAERTESSEANNQDIAHNSKDAAALQAKNQENEETEEGDNKKNQENITSPDNKKSSVKCRLCDTSKIFKSDPMLKLHVSRHHKQDSEYLEEIQTRITNEKESKMKYKKIKGGIPIQCEICREFFSHPKLLMVHMDEQHTDQKEEVDGYVKQLTNQHPKCETCDLYFKTQDDANEHLEWLHVSQPDPNSKLHCKFCLKVHSNIVELNDHINLMHNTETDTYPKVSKALENSLQIADQQVIDTKGFQCRLCSKYFLPMKPYKYGYINSEPIKRHIISEHKGHAKYQILIDELEKRCEKKNCREQNIACRICENKLTDYSRVFDHVTKMHPNDPLTPIYIKELKILRRVTCKVCEQEFACSDHLKVHMKEIHCTKEESLRLQATCPICSKTFRTSKILTCHLKRSHTAERVQCHLCGKDFACGNTLWQHINSIHYTQKKSKCNICGKLVTKNAYQKHLTTHTKEFRFHCEHCGKGFHESHNKQRHVTTIHDRHKLVKIPCQFCGKLFTSKSNLHQHTMSVHGQGLLQCKQCNKTFMFKSRLEKHEAEAHNTGTQPVNNTKQIAQPEENPAPDAIQATVYNIPSTTDTIGNTDTITINIDPTQLQEESQLGAIEAALEAMREKQDGASQVVVQQPTIDVPTGMVLPMENRQLFSQKYKVFQLSDDGTLQPIDPQDHSVQDQISQSTVIQQHIDQSPQQNHGIVGQQIRIHPQGYIQHHSLEGQPVIIQQPGGSLPQMYSNELVQANMEQGLQPEQQSNKWTIQN</sequence>
<keyword evidence="4" id="KW-0863">Zinc-finger</keyword>
<dbReference type="InterPro" id="IPR013087">
    <property type="entry name" value="Znf_C2H2_type"/>
</dbReference>
<name>A0A8J1TBQ5_OWEFU</name>
<accession>A0A8J1TBQ5</accession>
<evidence type="ECO:0000256" key="5">
    <source>
        <dbReference type="ARBA" id="ARBA00022833"/>
    </source>
</evidence>
<dbReference type="GO" id="GO:0008270">
    <property type="term" value="F:zinc ion binding"/>
    <property type="evidence" value="ECO:0007669"/>
    <property type="project" value="UniProtKB-KW"/>
</dbReference>
<feature type="region of interest" description="Disordered" evidence="7">
    <location>
        <begin position="90"/>
        <end position="161"/>
    </location>
</feature>
<dbReference type="PANTHER" id="PTHR24406">
    <property type="entry name" value="TRANSCRIPTIONAL REPRESSOR CTCFL-RELATED"/>
    <property type="match status" value="1"/>
</dbReference>
<dbReference type="InterPro" id="IPR036236">
    <property type="entry name" value="Znf_C2H2_sf"/>
</dbReference>
<evidence type="ECO:0000256" key="4">
    <source>
        <dbReference type="ARBA" id="ARBA00022771"/>
    </source>
</evidence>
<evidence type="ECO:0000256" key="3">
    <source>
        <dbReference type="ARBA" id="ARBA00022737"/>
    </source>
</evidence>
<evidence type="ECO:0000313" key="8">
    <source>
        <dbReference type="EMBL" id="CAH1799340.1"/>
    </source>
</evidence>
<evidence type="ECO:0000256" key="7">
    <source>
        <dbReference type="SAM" id="MobiDB-lite"/>
    </source>
</evidence>
<evidence type="ECO:0000256" key="2">
    <source>
        <dbReference type="ARBA" id="ARBA00022723"/>
    </source>
</evidence>
<dbReference type="PROSITE" id="PS00028">
    <property type="entry name" value="ZINC_FINGER_C2H2_1"/>
    <property type="match status" value="8"/>
</dbReference>
<proteinExistence type="predicted"/>
<evidence type="ECO:0000256" key="1">
    <source>
        <dbReference type="ARBA" id="ARBA00004123"/>
    </source>
</evidence>
<comment type="caution">
    <text evidence="8">The sequence shown here is derived from an EMBL/GenBank/DDBJ whole genome shotgun (WGS) entry which is preliminary data.</text>
</comment>
<dbReference type="EMBL" id="CAIIXF020000011">
    <property type="protein sequence ID" value="CAH1799340.1"/>
    <property type="molecule type" value="Genomic_DNA"/>
</dbReference>
<feature type="compositionally biased region" description="Basic residues" evidence="7">
    <location>
        <begin position="116"/>
        <end position="125"/>
    </location>
</feature>
<dbReference type="AlphaFoldDB" id="A0A8J1TBQ5"/>
<keyword evidence="2" id="KW-0479">Metal-binding</keyword>
<reference evidence="8" key="1">
    <citation type="submission" date="2022-03" db="EMBL/GenBank/DDBJ databases">
        <authorList>
            <person name="Martin C."/>
        </authorList>
    </citation>
    <scope>NUCLEOTIDE SEQUENCE</scope>
</reference>
<feature type="compositionally biased region" description="Basic and acidic residues" evidence="7">
    <location>
        <begin position="142"/>
        <end position="151"/>
    </location>
</feature>
<organism evidence="8 9">
    <name type="scientific">Owenia fusiformis</name>
    <name type="common">Polychaete worm</name>
    <dbReference type="NCBI Taxonomy" id="6347"/>
    <lineage>
        <taxon>Eukaryota</taxon>
        <taxon>Metazoa</taxon>
        <taxon>Spiralia</taxon>
        <taxon>Lophotrochozoa</taxon>
        <taxon>Annelida</taxon>
        <taxon>Polychaeta</taxon>
        <taxon>Sedentaria</taxon>
        <taxon>Canalipalpata</taxon>
        <taxon>Sabellida</taxon>
        <taxon>Oweniida</taxon>
        <taxon>Oweniidae</taxon>
        <taxon>Owenia</taxon>
    </lineage>
</organism>
<dbReference type="SUPFAM" id="SSF57667">
    <property type="entry name" value="beta-beta-alpha zinc fingers"/>
    <property type="match status" value="3"/>
</dbReference>